<dbReference type="EMBL" id="CP036316">
    <property type="protein sequence ID" value="QDT65457.1"/>
    <property type="molecule type" value="Genomic_DNA"/>
</dbReference>
<dbReference type="Pfam" id="PF02518">
    <property type="entry name" value="HATPase_c"/>
    <property type="match status" value="1"/>
</dbReference>
<evidence type="ECO:0000256" key="6">
    <source>
        <dbReference type="ARBA" id="ARBA00022741"/>
    </source>
</evidence>
<dbReference type="GO" id="GO:0005524">
    <property type="term" value="F:ATP binding"/>
    <property type="evidence" value="ECO:0007669"/>
    <property type="project" value="UniProtKB-KW"/>
</dbReference>
<dbReference type="GO" id="GO:0000155">
    <property type="term" value="F:phosphorelay sensor kinase activity"/>
    <property type="evidence" value="ECO:0007669"/>
    <property type="project" value="InterPro"/>
</dbReference>
<dbReference type="OrthoDB" id="226486at2"/>
<evidence type="ECO:0000256" key="4">
    <source>
        <dbReference type="ARBA" id="ARBA00022553"/>
    </source>
</evidence>
<gene>
    <name evidence="13" type="primary">zraS_2</name>
    <name evidence="13" type="ORF">V22_27100</name>
</gene>
<dbReference type="Gene3D" id="6.10.340.10">
    <property type="match status" value="1"/>
</dbReference>
<dbReference type="InterPro" id="IPR003660">
    <property type="entry name" value="HAMP_dom"/>
</dbReference>
<dbReference type="RefSeq" id="WP_145263475.1">
    <property type="nucleotide sequence ID" value="NZ_CP036316.1"/>
</dbReference>
<organism evidence="13 14">
    <name type="scientific">Calycomorphotria hydatis</name>
    <dbReference type="NCBI Taxonomy" id="2528027"/>
    <lineage>
        <taxon>Bacteria</taxon>
        <taxon>Pseudomonadati</taxon>
        <taxon>Planctomycetota</taxon>
        <taxon>Planctomycetia</taxon>
        <taxon>Planctomycetales</taxon>
        <taxon>Planctomycetaceae</taxon>
        <taxon>Calycomorphotria</taxon>
    </lineage>
</organism>
<keyword evidence="9" id="KW-0902">Two-component regulatory system</keyword>
<reference evidence="13 14" key="1">
    <citation type="submission" date="2019-02" db="EMBL/GenBank/DDBJ databases">
        <title>Deep-cultivation of Planctomycetes and their phenomic and genomic characterization uncovers novel biology.</title>
        <authorList>
            <person name="Wiegand S."/>
            <person name="Jogler M."/>
            <person name="Boedeker C."/>
            <person name="Pinto D."/>
            <person name="Vollmers J."/>
            <person name="Rivas-Marin E."/>
            <person name="Kohn T."/>
            <person name="Peeters S.H."/>
            <person name="Heuer A."/>
            <person name="Rast P."/>
            <person name="Oberbeckmann S."/>
            <person name="Bunk B."/>
            <person name="Jeske O."/>
            <person name="Meyerdierks A."/>
            <person name="Storesund J.E."/>
            <person name="Kallscheuer N."/>
            <person name="Luecker S."/>
            <person name="Lage O.M."/>
            <person name="Pohl T."/>
            <person name="Merkel B.J."/>
            <person name="Hornburger P."/>
            <person name="Mueller R.-W."/>
            <person name="Bruemmer F."/>
            <person name="Labrenz M."/>
            <person name="Spormann A.M."/>
            <person name="Op den Camp H."/>
            <person name="Overmann J."/>
            <person name="Amann R."/>
            <person name="Jetten M.S.M."/>
            <person name="Mascher T."/>
            <person name="Medema M.H."/>
            <person name="Devos D.P."/>
            <person name="Kaster A.-K."/>
            <person name="Ovreas L."/>
            <person name="Rohde M."/>
            <person name="Galperin M.Y."/>
            <person name="Jogler C."/>
        </authorList>
    </citation>
    <scope>NUCLEOTIDE SEQUENCE [LARGE SCALE GENOMIC DNA]</scope>
    <source>
        <strain evidence="13 14">V22</strain>
    </source>
</reference>
<dbReference type="SMART" id="SM00387">
    <property type="entry name" value="HATPase_c"/>
    <property type="match status" value="1"/>
</dbReference>
<dbReference type="SUPFAM" id="SSF47384">
    <property type="entry name" value="Homodimeric domain of signal transducing histidine kinase"/>
    <property type="match status" value="1"/>
</dbReference>
<keyword evidence="10" id="KW-0812">Transmembrane</keyword>
<keyword evidence="5 13" id="KW-0808">Transferase</keyword>
<name>A0A517TAQ5_9PLAN</name>
<dbReference type="CDD" id="cd00082">
    <property type="entry name" value="HisKA"/>
    <property type="match status" value="1"/>
</dbReference>
<dbReference type="InterPro" id="IPR005467">
    <property type="entry name" value="His_kinase_dom"/>
</dbReference>
<dbReference type="SMART" id="SM00388">
    <property type="entry name" value="HisKA"/>
    <property type="match status" value="1"/>
</dbReference>
<dbReference type="PROSITE" id="PS50109">
    <property type="entry name" value="HIS_KIN"/>
    <property type="match status" value="1"/>
</dbReference>
<keyword evidence="10" id="KW-0472">Membrane</keyword>
<dbReference type="CDD" id="cd06225">
    <property type="entry name" value="HAMP"/>
    <property type="match status" value="1"/>
</dbReference>
<sequence length="519" mass="58236">MLFGRSIRRKMIFGLGLLMVLIGASSLSGMLSLRWYHEAVQDLDFTLNRMPRRAELDAAVGQLFEPLVEELPEVMADLEYQHRHARFSERLFSARASVREFWTRFDSLPPDQFVMQQRTAVDTKVGRMDQRLAYLHRLNDLLTTAEYPQAVLQAMIKEVAQLERDVQSVPDPQRGMSATVEKAVHGFSSRIRSVILTTVLAVGLFIGLVWYFHHQIFVPLRKLHKGARRVAQGDFDYRVKMASNDEFGELAEAFNRMTDRFQEITSDLDNQVQERSQQLVRSERLAGIGFLSAGVAHEINNPLSAIAMAAESLESRLLEMLADGSEADRSLAKQYLGMIQRESFRCQTITRRMLDFARGSGSTREMADINRLVGEVLEMVSHMSRFKDRTIIFDPTGGITAEVNGAEIKQVILNLVANALQAMEPGQTLKIDISQQTDGVLMTFADNGAGMCEETRAHLFEPFFTRRADGKGTGLGMSITHRIVTEHGGTIEAHSKGKGCGSTFKVRLPRKARQPAKAA</sequence>
<keyword evidence="4" id="KW-0597">Phosphoprotein</keyword>
<dbReference type="GO" id="GO:0016020">
    <property type="term" value="C:membrane"/>
    <property type="evidence" value="ECO:0007669"/>
    <property type="project" value="UniProtKB-SubCell"/>
</dbReference>
<dbReference type="PROSITE" id="PS50885">
    <property type="entry name" value="HAMP"/>
    <property type="match status" value="1"/>
</dbReference>
<evidence type="ECO:0000256" key="10">
    <source>
        <dbReference type="SAM" id="Phobius"/>
    </source>
</evidence>
<dbReference type="InterPro" id="IPR036890">
    <property type="entry name" value="HATPase_C_sf"/>
</dbReference>
<evidence type="ECO:0000256" key="1">
    <source>
        <dbReference type="ARBA" id="ARBA00000085"/>
    </source>
</evidence>
<evidence type="ECO:0000256" key="8">
    <source>
        <dbReference type="ARBA" id="ARBA00022840"/>
    </source>
</evidence>
<dbReference type="InterPro" id="IPR036097">
    <property type="entry name" value="HisK_dim/P_sf"/>
</dbReference>
<dbReference type="SUPFAM" id="SSF55874">
    <property type="entry name" value="ATPase domain of HSP90 chaperone/DNA topoisomerase II/histidine kinase"/>
    <property type="match status" value="1"/>
</dbReference>
<evidence type="ECO:0000313" key="13">
    <source>
        <dbReference type="EMBL" id="QDT65457.1"/>
    </source>
</evidence>
<keyword evidence="10" id="KW-1133">Transmembrane helix</keyword>
<dbReference type="Pfam" id="PF00672">
    <property type="entry name" value="HAMP"/>
    <property type="match status" value="1"/>
</dbReference>
<dbReference type="SUPFAM" id="SSF158472">
    <property type="entry name" value="HAMP domain-like"/>
    <property type="match status" value="1"/>
</dbReference>
<keyword evidence="14" id="KW-1185">Reference proteome</keyword>
<keyword evidence="7" id="KW-0418">Kinase</keyword>
<dbReference type="AlphaFoldDB" id="A0A517TAQ5"/>
<dbReference type="PRINTS" id="PR00344">
    <property type="entry name" value="BCTRLSENSOR"/>
</dbReference>
<feature type="transmembrane region" description="Helical" evidence="10">
    <location>
        <begin position="194"/>
        <end position="212"/>
    </location>
</feature>
<evidence type="ECO:0000256" key="7">
    <source>
        <dbReference type="ARBA" id="ARBA00022777"/>
    </source>
</evidence>
<feature type="domain" description="Histidine kinase" evidence="11">
    <location>
        <begin position="294"/>
        <end position="512"/>
    </location>
</feature>
<dbReference type="InterPro" id="IPR003594">
    <property type="entry name" value="HATPase_dom"/>
</dbReference>
<dbReference type="EC" id="2.7.13.3" evidence="3"/>
<comment type="subcellular location">
    <subcellularLocation>
        <location evidence="2">Membrane</location>
    </subcellularLocation>
</comment>
<dbReference type="Proteomes" id="UP000319976">
    <property type="component" value="Chromosome"/>
</dbReference>
<evidence type="ECO:0000256" key="3">
    <source>
        <dbReference type="ARBA" id="ARBA00012438"/>
    </source>
</evidence>
<dbReference type="Gene3D" id="1.10.287.130">
    <property type="match status" value="1"/>
</dbReference>
<comment type="catalytic activity">
    <reaction evidence="1">
        <text>ATP + protein L-histidine = ADP + protein N-phospho-L-histidine.</text>
        <dbReference type="EC" id="2.7.13.3"/>
    </reaction>
</comment>
<keyword evidence="6" id="KW-0547">Nucleotide-binding</keyword>
<proteinExistence type="predicted"/>
<evidence type="ECO:0000256" key="9">
    <source>
        <dbReference type="ARBA" id="ARBA00023012"/>
    </source>
</evidence>
<keyword evidence="8" id="KW-0067">ATP-binding</keyword>
<evidence type="ECO:0000259" key="12">
    <source>
        <dbReference type="PROSITE" id="PS50885"/>
    </source>
</evidence>
<dbReference type="SMART" id="SM00304">
    <property type="entry name" value="HAMP"/>
    <property type="match status" value="1"/>
</dbReference>
<dbReference type="PANTHER" id="PTHR43065">
    <property type="entry name" value="SENSOR HISTIDINE KINASE"/>
    <property type="match status" value="1"/>
</dbReference>
<dbReference type="KEGG" id="chya:V22_27100"/>
<evidence type="ECO:0000256" key="5">
    <source>
        <dbReference type="ARBA" id="ARBA00022679"/>
    </source>
</evidence>
<protein>
    <recommendedName>
        <fullName evidence="3">histidine kinase</fullName>
        <ecNumber evidence="3">2.7.13.3</ecNumber>
    </recommendedName>
</protein>
<dbReference type="InterPro" id="IPR004358">
    <property type="entry name" value="Sig_transdc_His_kin-like_C"/>
</dbReference>
<evidence type="ECO:0000313" key="14">
    <source>
        <dbReference type="Proteomes" id="UP000319976"/>
    </source>
</evidence>
<evidence type="ECO:0000259" key="11">
    <source>
        <dbReference type="PROSITE" id="PS50109"/>
    </source>
</evidence>
<accession>A0A517TAQ5</accession>
<dbReference type="Pfam" id="PF00512">
    <property type="entry name" value="HisKA"/>
    <property type="match status" value="1"/>
</dbReference>
<evidence type="ECO:0000256" key="2">
    <source>
        <dbReference type="ARBA" id="ARBA00004370"/>
    </source>
</evidence>
<dbReference type="Gene3D" id="3.30.565.10">
    <property type="entry name" value="Histidine kinase-like ATPase, C-terminal domain"/>
    <property type="match status" value="1"/>
</dbReference>
<dbReference type="InterPro" id="IPR003661">
    <property type="entry name" value="HisK_dim/P_dom"/>
</dbReference>
<dbReference type="PANTHER" id="PTHR43065:SF46">
    <property type="entry name" value="C4-DICARBOXYLATE TRANSPORT SENSOR PROTEIN DCTB"/>
    <property type="match status" value="1"/>
</dbReference>
<feature type="domain" description="HAMP" evidence="12">
    <location>
        <begin position="214"/>
        <end position="266"/>
    </location>
</feature>